<name>A0A2T1ELN3_9CYAN</name>
<accession>A0A2T1ELN3</accession>
<dbReference type="OrthoDB" id="515811at2"/>
<evidence type="ECO:0008006" key="3">
    <source>
        <dbReference type="Google" id="ProtNLM"/>
    </source>
</evidence>
<dbReference type="RefSeq" id="WP_106255022.1">
    <property type="nucleotide sequence ID" value="NZ_CAWNSW010000080.1"/>
</dbReference>
<reference evidence="2" key="1">
    <citation type="submission" date="2018-02" db="EMBL/GenBank/DDBJ databases">
        <authorList>
            <person name="Moore K."/>
            <person name="Momper L."/>
        </authorList>
    </citation>
    <scope>NUCLEOTIDE SEQUENCE [LARGE SCALE GENOMIC DNA]</scope>
    <source>
        <strain evidence="2">ULC18</strain>
    </source>
</reference>
<protein>
    <recommendedName>
        <fullName evidence="3">Late competence development ComFB family protein</fullName>
    </recommendedName>
</protein>
<dbReference type="AlphaFoldDB" id="A0A2T1ELN3"/>
<evidence type="ECO:0000313" key="1">
    <source>
        <dbReference type="EMBL" id="PSB33660.1"/>
    </source>
</evidence>
<reference evidence="1 2" key="2">
    <citation type="submission" date="2018-03" db="EMBL/GenBank/DDBJ databases">
        <title>The ancient ancestry and fast evolution of plastids.</title>
        <authorList>
            <person name="Moore K.R."/>
            <person name="Magnabosco C."/>
            <person name="Momper L."/>
            <person name="Gold D.A."/>
            <person name="Bosak T."/>
            <person name="Fournier G.P."/>
        </authorList>
    </citation>
    <scope>NUCLEOTIDE SEQUENCE [LARGE SCALE GENOMIC DNA]</scope>
    <source>
        <strain evidence="1 2">ULC18</strain>
    </source>
</reference>
<keyword evidence="2" id="KW-1185">Reference proteome</keyword>
<dbReference type="Proteomes" id="UP000239576">
    <property type="component" value="Unassembled WGS sequence"/>
</dbReference>
<proteinExistence type="predicted"/>
<gene>
    <name evidence="1" type="ORF">C7B82_04025</name>
</gene>
<comment type="caution">
    <text evidence="1">The sequence shown here is derived from an EMBL/GenBank/DDBJ whole genome shotgun (WGS) entry which is preliminary data.</text>
</comment>
<evidence type="ECO:0000313" key="2">
    <source>
        <dbReference type="Proteomes" id="UP000239576"/>
    </source>
</evidence>
<sequence length="107" mass="12408">MSHGLINLTLPTVIQEIEDVLEEYPHHPYHVAFSIHELRQKLIAHVLSHIPNHYTVEGVQESTSNLKNRRRTSVLAERLNTEMIIRAGILHILRENADWLSHNLPKL</sequence>
<dbReference type="EMBL" id="PVWK01000017">
    <property type="protein sequence ID" value="PSB33660.1"/>
    <property type="molecule type" value="Genomic_DNA"/>
</dbReference>
<organism evidence="1 2">
    <name type="scientific">Stenomitos frigidus ULC18</name>
    <dbReference type="NCBI Taxonomy" id="2107698"/>
    <lineage>
        <taxon>Bacteria</taxon>
        <taxon>Bacillati</taxon>
        <taxon>Cyanobacteriota</taxon>
        <taxon>Cyanophyceae</taxon>
        <taxon>Leptolyngbyales</taxon>
        <taxon>Leptolyngbyaceae</taxon>
        <taxon>Stenomitos</taxon>
    </lineage>
</organism>